<protein>
    <submittedName>
        <fullName evidence="3">Putative F0F1-ATPase subunit</fullName>
    </submittedName>
</protein>
<evidence type="ECO:0000313" key="3">
    <source>
        <dbReference type="EMBL" id="POM25216.1"/>
    </source>
</evidence>
<keyword evidence="2" id="KW-1133">Transmembrane helix</keyword>
<name>A0A2P4UJM0_9ACTN</name>
<keyword evidence="2" id="KW-0472">Membrane</keyword>
<evidence type="ECO:0000313" key="4">
    <source>
        <dbReference type="Proteomes" id="UP000242367"/>
    </source>
</evidence>
<dbReference type="EMBL" id="MTBP01000002">
    <property type="protein sequence ID" value="POM25216.1"/>
    <property type="molecule type" value="Genomic_DNA"/>
</dbReference>
<dbReference type="AlphaFoldDB" id="A0A2P4UJM0"/>
<dbReference type="InterPro" id="IPR032820">
    <property type="entry name" value="ATPase_put"/>
</dbReference>
<dbReference type="Proteomes" id="UP000242367">
    <property type="component" value="Unassembled WGS sequence"/>
</dbReference>
<reference evidence="3 4" key="1">
    <citation type="journal article" date="2017" name="Chemistry">
        <title>Isolation, Biosynthesis and Chemical Modifications of Rubterolones A-F: Rare Tropolone Alkaloids from Actinomadura sp. 5-2.</title>
        <authorList>
            <person name="Guo H."/>
            <person name="Benndorf R."/>
            <person name="Leichnitz D."/>
            <person name="Klassen J.L."/>
            <person name="Vollmers J."/>
            <person name="Gorls H."/>
            <person name="Steinacker M."/>
            <person name="Weigel C."/>
            <person name="Dahse H.M."/>
            <person name="Kaster A.K."/>
            <person name="de Beer Z.W."/>
            <person name="Poulsen M."/>
            <person name="Beemelmanns C."/>
        </authorList>
    </citation>
    <scope>NUCLEOTIDE SEQUENCE [LARGE SCALE GENOMIC DNA]</scope>
    <source>
        <strain evidence="3 4">5-2</strain>
    </source>
</reference>
<feature type="region of interest" description="Disordered" evidence="1">
    <location>
        <begin position="1"/>
        <end position="23"/>
    </location>
</feature>
<gene>
    <name evidence="3" type="ORF">BTM25_38590</name>
</gene>
<keyword evidence="4" id="KW-1185">Reference proteome</keyword>
<accession>A0A2P4UJM0</accession>
<evidence type="ECO:0000256" key="1">
    <source>
        <dbReference type="SAM" id="MobiDB-lite"/>
    </source>
</evidence>
<dbReference type="Pfam" id="PF09527">
    <property type="entry name" value="ATPase_gene1"/>
    <property type="match status" value="1"/>
</dbReference>
<keyword evidence="2" id="KW-0812">Transmembrane</keyword>
<evidence type="ECO:0000256" key="2">
    <source>
        <dbReference type="SAM" id="Phobius"/>
    </source>
</evidence>
<comment type="caution">
    <text evidence="3">The sequence shown here is derived from an EMBL/GenBank/DDBJ whole genome shotgun (WGS) entry which is preliminary data.</text>
</comment>
<feature type="transmembrane region" description="Helical" evidence="2">
    <location>
        <begin position="59"/>
        <end position="78"/>
    </location>
</feature>
<feature type="compositionally biased region" description="Basic and acidic residues" evidence="1">
    <location>
        <begin position="1"/>
        <end position="13"/>
    </location>
</feature>
<organism evidence="3 4">
    <name type="scientific">Actinomadura rubteroloni</name>
    <dbReference type="NCBI Taxonomy" id="1926885"/>
    <lineage>
        <taxon>Bacteria</taxon>
        <taxon>Bacillati</taxon>
        <taxon>Actinomycetota</taxon>
        <taxon>Actinomycetes</taxon>
        <taxon>Streptosporangiales</taxon>
        <taxon>Thermomonosporaceae</taxon>
        <taxon>Actinomadura</taxon>
    </lineage>
</organism>
<sequence length="82" mass="9004">MVRPAMSEEERTPGPESDPDSEHRSFANAAWSVPSYTLSGMAVYGGIGWLLDRWLGTSALFPIGILVGLALALYLVYLRYGR</sequence>
<proteinExistence type="predicted"/>